<dbReference type="CDD" id="cd05403">
    <property type="entry name" value="NT_KNTase_like"/>
    <property type="match status" value="1"/>
</dbReference>
<dbReference type="InterPro" id="IPR041633">
    <property type="entry name" value="Polbeta"/>
</dbReference>
<protein>
    <submittedName>
        <fullName evidence="2">Nucleotidyltransferases</fullName>
    </submittedName>
</protein>
<dbReference type="Proteomes" id="UP000269352">
    <property type="component" value="Unassembled WGS sequence"/>
</dbReference>
<dbReference type="Pfam" id="PF18765">
    <property type="entry name" value="Polbeta"/>
    <property type="match status" value="1"/>
</dbReference>
<proteinExistence type="predicted"/>
<dbReference type="InterPro" id="IPR052930">
    <property type="entry name" value="TA_antitoxin_MntA"/>
</dbReference>
<dbReference type="EMBL" id="BGZN01000029">
    <property type="protein sequence ID" value="GBR74090.1"/>
    <property type="molecule type" value="Genomic_DNA"/>
</dbReference>
<gene>
    <name evidence="2" type="ORF">NO1_1323</name>
</gene>
<sequence length="100" mass="11122">MSLAISEKQLALIKQILARQKFKAGAAYVFGSRARGTAREYSDLDLAVDNNGGAIPPKTILRLMLDFENSLLPYKVDIVDLNNISAEFKSLIIRDLVRLN</sequence>
<organism evidence="2 3">
    <name type="scientific">Termititenax aidoneus</name>
    <dbReference type="NCBI Taxonomy" id="2218524"/>
    <lineage>
        <taxon>Bacteria</taxon>
        <taxon>Bacillati</taxon>
        <taxon>Candidatus Margulisiibacteriota</taxon>
        <taxon>Candidatus Termititenacia</taxon>
        <taxon>Candidatus Termititenacales</taxon>
        <taxon>Candidatus Termititenacaceae</taxon>
        <taxon>Candidatus Termititenax</taxon>
    </lineage>
</organism>
<evidence type="ECO:0000313" key="3">
    <source>
        <dbReference type="Proteomes" id="UP000269352"/>
    </source>
</evidence>
<feature type="domain" description="Polymerase beta nucleotidyltransferase" evidence="1">
    <location>
        <begin position="13"/>
        <end position="94"/>
    </location>
</feature>
<dbReference type="PANTHER" id="PTHR43852:SF3">
    <property type="entry name" value="NUCLEOTIDYLTRANSFERASE"/>
    <property type="match status" value="1"/>
</dbReference>
<accession>A0A388TBD6</accession>
<dbReference type="Gene3D" id="3.30.460.10">
    <property type="entry name" value="Beta Polymerase, domain 2"/>
    <property type="match status" value="1"/>
</dbReference>
<dbReference type="SUPFAM" id="SSF81301">
    <property type="entry name" value="Nucleotidyltransferase"/>
    <property type="match status" value="1"/>
</dbReference>
<evidence type="ECO:0000259" key="1">
    <source>
        <dbReference type="Pfam" id="PF18765"/>
    </source>
</evidence>
<dbReference type="GO" id="GO:0016740">
    <property type="term" value="F:transferase activity"/>
    <property type="evidence" value="ECO:0007669"/>
    <property type="project" value="UniProtKB-KW"/>
</dbReference>
<dbReference type="PANTHER" id="PTHR43852">
    <property type="entry name" value="NUCLEOTIDYLTRANSFERASE"/>
    <property type="match status" value="1"/>
</dbReference>
<comment type="caution">
    <text evidence="2">The sequence shown here is derived from an EMBL/GenBank/DDBJ whole genome shotgun (WGS) entry which is preliminary data.</text>
</comment>
<evidence type="ECO:0000313" key="2">
    <source>
        <dbReference type="EMBL" id="GBR74090.1"/>
    </source>
</evidence>
<dbReference type="AlphaFoldDB" id="A0A388TBD6"/>
<reference evidence="2 3" key="1">
    <citation type="journal article" date="2019" name="ISME J.">
        <title>Genome analyses of uncultured TG2/ZB3 bacteria in 'Margulisbacteria' specifically attached to ectosymbiotic spirochetes of protists in the termite gut.</title>
        <authorList>
            <person name="Utami Y.D."/>
            <person name="Kuwahara H."/>
            <person name="Igai K."/>
            <person name="Murakami T."/>
            <person name="Sugaya K."/>
            <person name="Morikawa T."/>
            <person name="Nagura Y."/>
            <person name="Yuki M."/>
            <person name="Deevong P."/>
            <person name="Inoue T."/>
            <person name="Kihara K."/>
            <person name="Lo N."/>
            <person name="Yamada A."/>
            <person name="Ohkuma M."/>
            <person name="Hongoh Y."/>
        </authorList>
    </citation>
    <scope>NUCLEOTIDE SEQUENCE [LARGE SCALE GENOMIC DNA]</scope>
    <source>
        <strain evidence="2">NkOx7-01</strain>
    </source>
</reference>
<keyword evidence="3" id="KW-1185">Reference proteome</keyword>
<dbReference type="InterPro" id="IPR043519">
    <property type="entry name" value="NT_sf"/>
</dbReference>
<name>A0A388TBD6_TERA1</name>